<evidence type="ECO:0008006" key="9">
    <source>
        <dbReference type="Google" id="ProtNLM"/>
    </source>
</evidence>
<evidence type="ECO:0000256" key="2">
    <source>
        <dbReference type="ARBA" id="ARBA00022578"/>
    </source>
</evidence>
<dbReference type="SUPFAM" id="SSF53098">
    <property type="entry name" value="Ribonuclease H-like"/>
    <property type="match status" value="1"/>
</dbReference>
<gene>
    <name evidence="8" type="ORF">LRS1606.109</name>
</gene>
<dbReference type="InterPro" id="IPR054353">
    <property type="entry name" value="IstA-like_C"/>
</dbReference>
<dbReference type="PROSITE" id="PS50994">
    <property type="entry name" value="INTEGRASE"/>
    <property type="match status" value="1"/>
</dbReference>
<dbReference type="InterPro" id="IPR017894">
    <property type="entry name" value="HTH_IS21_transposase_type"/>
</dbReference>
<reference evidence="8" key="1">
    <citation type="submission" date="2014-03" db="EMBL/GenBank/DDBJ databases">
        <authorList>
            <person name="Zhang G."/>
            <person name="Zhu L."/>
            <person name="Fang P."/>
        </authorList>
    </citation>
    <scope>NUCLEOTIDE SEQUENCE</scope>
    <source>
        <strain evidence="8">NS1</strain>
        <plasmid evidence="8">pNSL1</plasmid>
    </source>
</reference>
<name>A0A097SPT7_9NOCA</name>
<keyword evidence="3" id="KW-0238">DNA-binding</keyword>
<organism evidence="8">
    <name type="scientific">Rhodococcus sp. NS1</name>
    <dbReference type="NCBI Taxonomy" id="402236"/>
    <lineage>
        <taxon>Bacteria</taxon>
        <taxon>Bacillati</taxon>
        <taxon>Actinomycetota</taxon>
        <taxon>Actinomycetes</taxon>
        <taxon>Mycobacteriales</taxon>
        <taxon>Nocardiaceae</taxon>
        <taxon>Rhodococcus</taxon>
    </lineage>
</organism>
<keyword evidence="4" id="KW-0233">DNA recombination</keyword>
<dbReference type="EMBL" id="KJ605395">
    <property type="protein sequence ID" value="AIU93543.1"/>
    <property type="molecule type" value="Genomic_DNA"/>
</dbReference>
<feature type="compositionally biased region" description="Low complexity" evidence="5">
    <location>
        <begin position="422"/>
        <end position="440"/>
    </location>
</feature>
<evidence type="ECO:0000256" key="3">
    <source>
        <dbReference type="ARBA" id="ARBA00023125"/>
    </source>
</evidence>
<evidence type="ECO:0000256" key="1">
    <source>
        <dbReference type="ARBA" id="ARBA00009277"/>
    </source>
</evidence>
<geneLocation type="plasmid" evidence="8">
    <name>pNSL1</name>
</geneLocation>
<dbReference type="PANTHER" id="PTHR35004">
    <property type="entry name" value="TRANSPOSASE RV3428C-RELATED"/>
    <property type="match status" value="1"/>
</dbReference>
<feature type="region of interest" description="Disordered" evidence="5">
    <location>
        <begin position="413"/>
        <end position="458"/>
    </location>
</feature>
<dbReference type="PROSITE" id="PS50531">
    <property type="entry name" value="HTH_IS21"/>
    <property type="match status" value="1"/>
</dbReference>
<dbReference type="GO" id="GO:0003677">
    <property type="term" value="F:DNA binding"/>
    <property type="evidence" value="ECO:0007669"/>
    <property type="project" value="UniProtKB-KW"/>
</dbReference>
<dbReference type="PANTHER" id="PTHR35004:SF7">
    <property type="entry name" value="INTEGRASE PROTEIN"/>
    <property type="match status" value="1"/>
</dbReference>
<comment type="similarity">
    <text evidence="1">Belongs to the transposase IS21/IS408/IS1162 family.</text>
</comment>
<dbReference type="GO" id="GO:0032196">
    <property type="term" value="P:transposition"/>
    <property type="evidence" value="ECO:0007669"/>
    <property type="project" value="UniProtKB-KW"/>
</dbReference>
<keyword evidence="8" id="KW-0614">Plasmid</keyword>
<evidence type="ECO:0000259" key="7">
    <source>
        <dbReference type="PROSITE" id="PS50994"/>
    </source>
</evidence>
<dbReference type="InterPro" id="IPR001584">
    <property type="entry name" value="Integrase_cat-core"/>
</dbReference>
<evidence type="ECO:0000259" key="6">
    <source>
        <dbReference type="PROSITE" id="PS50531"/>
    </source>
</evidence>
<sequence>MLTWEDDVEVHALRKRGWTISAIARHTGRDRKTIRAYLNNERTPGVRTRTEPDPFEPFVDYITCRLREDPHLWARTLCDELEDLGYRMSYQTLTRQIRDRELRPVCEHCANATDRANAVIEHPPGEETQWDWVDLPNPPASWGWGSMAHLLVGSLAHSGRWRGVLAPAMTQPHLVDGLDRICRGLGGLTRSWRFDRMATVCHPDSGRMTASFAGVAKHYGVTVTICPARAGNRKGVVEKANHTAAQRWWRTLPDDVTVEQAQARLDEFCRVRSDTRPRRTADGRTTVGALAAAEALSPPPTVPYPAILTESRVVSRQALVSYRGNRYSVPPELASAQVTVTRVLGAEVIDIVTGSQITIARHRLAPDGAGVMVRDHGHVHALEQVAMAAAGTGGRPHRRKERIPPGPEAVEAAHALRRRTTEAAASSDESDPAPATSASTVIDLSTYERAARGRNTLA</sequence>
<feature type="domain" description="Integrase catalytic" evidence="7">
    <location>
        <begin position="120"/>
        <end position="294"/>
    </location>
</feature>
<feature type="domain" description="HTH IS21-type" evidence="6">
    <location>
        <begin position="5"/>
        <end position="66"/>
    </location>
</feature>
<dbReference type="AlphaFoldDB" id="A0A097SPT7"/>
<evidence type="ECO:0000256" key="5">
    <source>
        <dbReference type="SAM" id="MobiDB-lite"/>
    </source>
</evidence>
<evidence type="ECO:0000256" key="4">
    <source>
        <dbReference type="ARBA" id="ARBA00023172"/>
    </source>
</evidence>
<dbReference type="Gene3D" id="1.10.10.60">
    <property type="entry name" value="Homeodomain-like"/>
    <property type="match status" value="1"/>
</dbReference>
<dbReference type="GO" id="GO:0015074">
    <property type="term" value="P:DNA integration"/>
    <property type="evidence" value="ECO:0007669"/>
    <property type="project" value="InterPro"/>
</dbReference>
<accession>A0A097SPT7</accession>
<dbReference type="GO" id="GO:0006310">
    <property type="term" value="P:DNA recombination"/>
    <property type="evidence" value="ECO:0007669"/>
    <property type="project" value="UniProtKB-KW"/>
</dbReference>
<evidence type="ECO:0000313" key="8">
    <source>
        <dbReference type="EMBL" id="AIU93543.1"/>
    </source>
</evidence>
<dbReference type="InterPro" id="IPR012337">
    <property type="entry name" value="RNaseH-like_sf"/>
</dbReference>
<keyword evidence="2" id="KW-0815">Transposition</keyword>
<dbReference type="Pfam" id="PF22483">
    <property type="entry name" value="Mu-transpos_C_2"/>
    <property type="match status" value="1"/>
</dbReference>
<proteinExistence type="inferred from homology"/>
<protein>
    <recommendedName>
        <fullName evidence="9">Integrase catalytic domain-containing protein</fullName>
    </recommendedName>
</protein>